<dbReference type="GO" id="GO:0003677">
    <property type="term" value="F:DNA binding"/>
    <property type="evidence" value="ECO:0007669"/>
    <property type="project" value="UniProtKB-KW"/>
</dbReference>
<evidence type="ECO:0000259" key="2">
    <source>
        <dbReference type="Pfam" id="PF08663"/>
    </source>
</evidence>
<dbReference type="InterPro" id="IPR013971">
    <property type="entry name" value="HalX_domain"/>
</dbReference>
<sequence>MMTGDGTTVLVAADDPHRVAELRSWLVTEYRVEATTDGDDALAVSADVDAVLIDRDLRTDAGTVVADEIERRGLTQPMAPLHSADEPTGRRRPDDSLVAPVTKSAALEGVDRLLRRARYDELLAECTALAAKRGALEADAAIVATEDRPETLQRRLDELLAELDELVATFDGEDFRAAFEACRVAGPGRSHRASDLP</sequence>
<feature type="region of interest" description="Disordered" evidence="1">
    <location>
        <begin position="73"/>
        <end position="96"/>
    </location>
</feature>
<feature type="compositionally biased region" description="Basic and acidic residues" evidence="1">
    <location>
        <begin position="83"/>
        <end position="95"/>
    </location>
</feature>
<accession>A0A1H9EGY4</accession>
<keyword evidence="4" id="KW-1185">Reference proteome</keyword>
<dbReference type="AlphaFoldDB" id="A0A1H9EGY4"/>
<feature type="domain" description="HalX" evidence="2">
    <location>
        <begin position="115"/>
        <end position="179"/>
    </location>
</feature>
<organism evidence="3 4">
    <name type="scientific">Natrinema salaciae</name>
    <dbReference type="NCBI Taxonomy" id="1186196"/>
    <lineage>
        <taxon>Archaea</taxon>
        <taxon>Methanobacteriati</taxon>
        <taxon>Methanobacteriota</taxon>
        <taxon>Stenosarchaea group</taxon>
        <taxon>Halobacteria</taxon>
        <taxon>Halobacteriales</taxon>
        <taxon>Natrialbaceae</taxon>
        <taxon>Natrinema</taxon>
    </lineage>
</organism>
<proteinExistence type="predicted"/>
<keyword evidence="3" id="KW-0238">DNA-binding</keyword>
<evidence type="ECO:0000313" key="3">
    <source>
        <dbReference type="EMBL" id="SEQ24941.1"/>
    </source>
</evidence>
<evidence type="ECO:0000256" key="1">
    <source>
        <dbReference type="SAM" id="MobiDB-lite"/>
    </source>
</evidence>
<dbReference type="SUPFAM" id="SSF52172">
    <property type="entry name" value="CheY-like"/>
    <property type="match status" value="1"/>
</dbReference>
<gene>
    <name evidence="3" type="ORF">SAMN04489841_1290</name>
</gene>
<dbReference type="Proteomes" id="UP000199114">
    <property type="component" value="Unassembled WGS sequence"/>
</dbReference>
<dbReference type="EMBL" id="FOFD01000002">
    <property type="protein sequence ID" value="SEQ24941.1"/>
    <property type="molecule type" value="Genomic_DNA"/>
</dbReference>
<name>A0A1H9EGY4_9EURY</name>
<dbReference type="STRING" id="1186196.SAMN04489841_1290"/>
<evidence type="ECO:0000313" key="4">
    <source>
        <dbReference type="Proteomes" id="UP000199114"/>
    </source>
</evidence>
<dbReference type="Pfam" id="PF08663">
    <property type="entry name" value="HalX"/>
    <property type="match status" value="1"/>
</dbReference>
<reference evidence="4" key="1">
    <citation type="submission" date="2016-10" db="EMBL/GenBank/DDBJ databases">
        <authorList>
            <person name="Varghese N."/>
            <person name="Submissions S."/>
        </authorList>
    </citation>
    <scope>NUCLEOTIDE SEQUENCE [LARGE SCALE GENOMIC DNA]</scope>
    <source>
        <strain evidence="4">DSM 25055</strain>
    </source>
</reference>
<protein>
    <submittedName>
        <fullName evidence="3">DNA-binding response regulator, OmpR family, contains REC and winged-helix (WHTH) domain</fullName>
    </submittedName>
</protein>
<dbReference type="InterPro" id="IPR011006">
    <property type="entry name" value="CheY-like_superfamily"/>
</dbReference>